<keyword evidence="3" id="KW-1185">Reference proteome</keyword>
<reference evidence="2" key="1">
    <citation type="journal article" date="2020" name="bioRxiv">
        <title>Hybrid origin of Populus tomentosa Carr. identified through genome sequencing and phylogenomic analysis.</title>
        <authorList>
            <person name="An X."/>
            <person name="Gao K."/>
            <person name="Chen Z."/>
            <person name="Li J."/>
            <person name="Yang X."/>
            <person name="Yang X."/>
            <person name="Zhou J."/>
            <person name="Guo T."/>
            <person name="Zhao T."/>
            <person name="Huang S."/>
            <person name="Miao D."/>
            <person name="Khan W.U."/>
            <person name="Rao P."/>
            <person name="Ye M."/>
            <person name="Lei B."/>
            <person name="Liao W."/>
            <person name="Wang J."/>
            <person name="Ji L."/>
            <person name="Li Y."/>
            <person name="Guo B."/>
            <person name="Mustafa N.S."/>
            <person name="Li S."/>
            <person name="Yun Q."/>
            <person name="Keller S.R."/>
            <person name="Mao J."/>
            <person name="Zhang R."/>
            <person name="Strauss S.H."/>
        </authorList>
    </citation>
    <scope>NUCLEOTIDE SEQUENCE</scope>
    <source>
        <strain evidence="2">GM15</strain>
        <tissue evidence="2">Leaf</tissue>
    </source>
</reference>
<gene>
    <name evidence="2" type="ORF">POTOM_012966</name>
</gene>
<evidence type="ECO:0000256" key="1">
    <source>
        <dbReference type="SAM" id="MobiDB-lite"/>
    </source>
</evidence>
<sequence>MTKTKPLPHKHLPVAPQNSWADRVRVSDSSTRFALEPLPRQPLAAVDKVQAHVDSTLPASQPSDVQPKAIVSTVMQPKAIVSTAMDKSKANIDLQQADQPNIVAPHEPSTSAQVAPSAAPAQPLLIHQALPFPSLPIPITEPVGHQDLDDCDSSQGSAQGISAEASSGFITQTIPI</sequence>
<protein>
    <submittedName>
        <fullName evidence="2">Uncharacterized protein</fullName>
    </submittedName>
</protein>
<comment type="caution">
    <text evidence="2">The sequence shown here is derived from an EMBL/GenBank/DDBJ whole genome shotgun (WGS) entry which is preliminary data.</text>
</comment>
<evidence type="ECO:0000313" key="3">
    <source>
        <dbReference type="Proteomes" id="UP000886885"/>
    </source>
</evidence>
<dbReference type="AlphaFoldDB" id="A0A8X8D6I0"/>
<dbReference type="EMBL" id="JAAWWB010000006">
    <property type="protein sequence ID" value="KAG6780114.1"/>
    <property type="molecule type" value="Genomic_DNA"/>
</dbReference>
<feature type="region of interest" description="Disordered" evidence="1">
    <location>
        <begin position="137"/>
        <end position="164"/>
    </location>
</feature>
<evidence type="ECO:0000313" key="2">
    <source>
        <dbReference type="EMBL" id="KAG6780114.1"/>
    </source>
</evidence>
<dbReference type="Proteomes" id="UP000886885">
    <property type="component" value="Chromosome 3D"/>
</dbReference>
<organism evidence="2 3">
    <name type="scientific">Populus tomentosa</name>
    <name type="common">Chinese white poplar</name>
    <dbReference type="NCBI Taxonomy" id="118781"/>
    <lineage>
        <taxon>Eukaryota</taxon>
        <taxon>Viridiplantae</taxon>
        <taxon>Streptophyta</taxon>
        <taxon>Embryophyta</taxon>
        <taxon>Tracheophyta</taxon>
        <taxon>Spermatophyta</taxon>
        <taxon>Magnoliopsida</taxon>
        <taxon>eudicotyledons</taxon>
        <taxon>Gunneridae</taxon>
        <taxon>Pentapetalae</taxon>
        <taxon>rosids</taxon>
        <taxon>fabids</taxon>
        <taxon>Malpighiales</taxon>
        <taxon>Salicaceae</taxon>
        <taxon>Saliceae</taxon>
        <taxon>Populus</taxon>
    </lineage>
</organism>
<accession>A0A8X8D6I0</accession>
<name>A0A8X8D6I0_POPTO</name>
<proteinExistence type="predicted"/>
<feature type="compositionally biased region" description="Polar residues" evidence="1">
    <location>
        <begin position="153"/>
        <end position="164"/>
    </location>
</feature>